<feature type="binding site" evidence="6">
    <location>
        <position position="51"/>
    </location>
    <ligand>
        <name>S-adenosyl-L-methionine</name>
        <dbReference type="ChEBI" id="CHEBI:59789"/>
    </ligand>
</feature>
<dbReference type="GO" id="GO:0070475">
    <property type="term" value="P:rRNA base methylation"/>
    <property type="evidence" value="ECO:0007669"/>
    <property type="project" value="UniProtKB-UniRule"/>
</dbReference>
<evidence type="ECO:0000256" key="1">
    <source>
        <dbReference type="ARBA" id="ARBA00010396"/>
    </source>
</evidence>
<dbReference type="STRING" id="1802723.A2675_02705"/>
<keyword evidence="2 6" id="KW-0698">rRNA processing</keyword>
<proteinExistence type="inferred from homology"/>
<comment type="function">
    <text evidence="6">Specifically methylates the N4 position of cytidine in position 1402 (C1402) of 16S rRNA.</text>
</comment>
<dbReference type="InterPro" id="IPR002903">
    <property type="entry name" value="RsmH"/>
</dbReference>
<dbReference type="SUPFAM" id="SSF81799">
    <property type="entry name" value="Putative methyltransferase TM0872, insert domain"/>
    <property type="match status" value="1"/>
</dbReference>
<dbReference type="InterPro" id="IPR029063">
    <property type="entry name" value="SAM-dependent_MTases_sf"/>
</dbReference>
<sequence>MAHIPVLLHETLTGLMPQKGDTVLDGTAGAGGHALAFCREVGERGTIIALDADEQAVARATENLKGCGATVHVLHENFRNLKRALESLGTTKVDRILFDLGVSSFQLDQEGRGFSFRRDEPLAMTFAHVPDPEALTAREIVNEWEEEHIADIIYGYGEERYSRTIARAMVAARRAHPIETTHQLVEIIRSAVPARYANGRGIHFATRTFQALRITVNDELGALKQGLEDGWAHLTEGGRIAVISFHSLEDRIVKQFFKEREREGTAMIITKKPVEASDEEQKENPRARSAKLRIAQKILT</sequence>
<dbReference type="Gene3D" id="3.40.50.150">
    <property type="entry name" value="Vaccinia Virus protein VP39"/>
    <property type="match status" value="1"/>
</dbReference>
<keyword evidence="3 6" id="KW-0489">Methyltransferase</keyword>
<dbReference type="GO" id="GO:0071424">
    <property type="term" value="F:rRNA (cytosine-N4-)-methyltransferase activity"/>
    <property type="evidence" value="ECO:0007669"/>
    <property type="project" value="UniProtKB-UniRule"/>
</dbReference>
<dbReference type="Gene3D" id="1.10.150.170">
    <property type="entry name" value="Putative methyltransferase TM0872, insert domain"/>
    <property type="match status" value="1"/>
</dbReference>
<feature type="binding site" evidence="6">
    <location>
        <position position="99"/>
    </location>
    <ligand>
        <name>S-adenosyl-L-methionine</name>
        <dbReference type="ChEBI" id="CHEBI:59789"/>
    </ligand>
</feature>
<evidence type="ECO:0000256" key="2">
    <source>
        <dbReference type="ARBA" id="ARBA00022552"/>
    </source>
</evidence>
<evidence type="ECO:0000256" key="4">
    <source>
        <dbReference type="ARBA" id="ARBA00022679"/>
    </source>
</evidence>
<accession>A0A1G2S6F7</accession>
<evidence type="ECO:0000256" key="3">
    <source>
        <dbReference type="ARBA" id="ARBA00022603"/>
    </source>
</evidence>
<reference evidence="7 8" key="1">
    <citation type="journal article" date="2016" name="Nat. Commun.">
        <title>Thousands of microbial genomes shed light on interconnected biogeochemical processes in an aquifer system.</title>
        <authorList>
            <person name="Anantharaman K."/>
            <person name="Brown C.T."/>
            <person name="Hug L.A."/>
            <person name="Sharon I."/>
            <person name="Castelle C.J."/>
            <person name="Probst A.J."/>
            <person name="Thomas B.C."/>
            <person name="Singh A."/>
            <person name="Wilkins M.J."/>
            <person name="Karaoz U."/>
            <person name="Brodie E.L."/>
            <person name="Williams K.H."/>
            <person name="Hubbard S.S."/>
            <person name="Banfield J.F."/>
        </authorList>
    </citation>
    <scope>NUCLEOTIDE SEQUENCE [LARGE SCALE GENOMIC DNA]</scope>
</reference>
<evidence type="ECO:0000256" key="6">
    <source>
        <dbReference type="HAMAP-Rule" id="MF_01007"/>
    </source>
</evidence>
<comment type="subcellular location">
    <subcellularLocation>
        <location evidence="6">Cytoplasm</location>
    </subcellularLocation>
</comment>
<comment type="caution">
    <text evidence="7">The sequence shown here is derived from an EMBL/GenBank/DDBJ whole genome shotgun (WGS) entry which is preliminary data.</text>
</comment>
<feature type="binding site" evidence="6">
    <location>
        <begin position="31"/>
        <end position="33"/>
    </location>
    <ligand>
        <name>S-adenosyl-L-methionine</name>
        <dbReference type="ChEBI" id="CHEBI:59789"/>
    </ligand>
</feature>
<dbReference type="NCBIfam" id="TIGR00006">
    <property type="entry name" value="16S rRNA (cytosine(1402)-N(4))-methyltransferase RsmH"/>
    <property type="match status" value="1"/>
</dbReference>
<gene>
    <name evidence="6" type="primary">rsmH</name>
    <name evidence="7" type="ORF">A2675_02705</name>
</gene>
<dbReference type="PANTHER" id="PTHR11265:SF0">
    <property type="entry name" value="12S RRNA N4-METHYLCYTIDINE METHYLTRANSFERASE"/>
    <property type="match status" value="1"/>
</dbReference>
<evidence type="ECO:0000256" key="5">
    <source>
        <dbReference type="ARBA" id="ARBA00022691"/>
    </source>
</evidence>
<dbReference type="EC" id="2.1.1.199" evidence="6"/>
<dbReference type="AlphaFoldDB" id="A0A1G2S6F7"/>
<organism evidence="7 8">
    <name type="scientific">Candidatus Yonathbacteria bacterium RIFCSPHIGHO2_01_FULL_51_10</name>
    <dbReference type="NCBI Taxonomy" id="1802723"/>
    <lineage>
        <taxon>Bacteria</taxon>
        <taxon>Candidatus Yonathiibacteriota</taxon>
    </lineage>
</organism>
<evidence type="ECO:0000313" key="7">
    <source>
        <dbReference type="EMBL" id="OHA80636.1"/>
    </source>
</evidence>
<dbReference type="GO" id="GO:0005737">
    <property type="term" value="C:cytoplasm"/>
    <property type="evidence" value="ECO:0007669"/>
    <property type="project" value="UniProtKB-SubCell"/>
</dbReference>
<dbReference type="InterPro" id="IPR023397">
    <property type="entry name" value="SAM-dep_MeTrfase_MraW_recog"/>
</dbReference>
<name>A0A1G2S6F7_9BACT</name>
<protein>
    <recommendedName>
        <fullName evidence="6">Ribosomal RNA small subunit methyltransferase H</fullName>
        <ecNumber evidence="6">2.1.1.199</ecNumber>
    </recommendedName>
    <alternativeName>
        <fullName evidence="6">16S rRNA m(4)C1402 methyltransferase</fullName>
    </alternativeName>
    <alternativeName>
        <fullName evidence="6">rRNA (cytosine-N(4)-)-methyltransferase RsmH</fullName>
    </alternativeName>
</protein>
<keyword evidence="4 6" id="KW-0808">Transferase</keyword>
<dbReference type="EMBL" id="MHUS01000021">
    <property type="protein sequence ID" value="OHA80636.1"/>
    <property type="molecule type" value="Genomic_DNA"/>
</dbReference>
<keyword evidence="5 6" id="KW-0949">S-adenosyl-L-methionine</keyword>
<feature type="binding site" evidence="6">
    <location>
        <position position="106"/>
    </location>
    <ligand>
        <name>S-adenosyl-L-methionine</name>
        <dbReference type="ChEBI" id="CHEBI:59789"/>
    </ligand>
</feature>
<dbReference type="HAMAP" id="MF_01007">
    <property type="entry name" value="16SrRNA_methyltr_H"/>
    <property type="match status" value="1"/>
</dbReference>
<dbReference type="SUPFAM" id="SSF53335">
    <property type="entry name" value="S-adenosyl-L-methionine-dependent methyltransferases"/>
    <property type="match status" value="1"/>
</dbReference>
<feature type="binding site" evidence="6">
    <location>
        <position position="78"/>
    </location>
    <ligand>
        <name>S-adenosyl-L-methionine</name>
        <dbReference type="ChEBI" id="CHEBI:59789"/>
    </ligand>
</feature>
<evidence type="ECO:0000313" key="8">
    <source>
        <dbReference type="Proteomes" id="UP000176997"/>
    </source>
</evidence>
<comment type="similarity">
    <text evidence="1 6">Belongs to the methyltransferase superfamily. RsmH family.</text>
</comment>
<dbReference type="PIRSF" id="PIRSF004486">
    <property type="entry name" value="MraW"/>
    <property type="match status" value="1"/>
</dbReference>
<dbReference type="PANTHER" id="PTHR11265">
    <property type="entry name" value="S-ADENOSYL-METHYLTRANSFERASE MRAW"/>
    <property type="match status" value="1"/>
</dbReference>
<dbReference type="Pfam" id="PF01795">
    <property type="entry name" value="Methyltransf_5"/>
    <property type="match status" value="1"/>
</dbReference>
<dbReference type="Proteomes" id="UP000176997">
    <property type="component" value="Unassembled WGS sequence"/>
</dbReference>
<keyword evidence="6" id="KW-0963">Cytoplasm</keyword>
<comment type="catalytic activity">
    <reaction evidence="6">
        <text>cytidine(1402) in 16S rRNA + S-adenosyl-L-methionine = N(4)-methylcytidine(1402) in 16S rRNA + S-adenosyl-L-homocysteine + H(+)</text>
        <dbReference type="Rhea" id="RHEA:42928"/>
        <dbReference type="Rhea" id="RHEA-COMP:10286"/>
        <dbReference type="Rhea" id="RHEA-COMP:10287"/>
        <dbReference type="ChEBI" id="CHEBI:15378"/>
        <dbReference type="ChEBI" id="CHEBI:57856"/>
        <dbReference type="ChEBI" id="CHEBI:59789"/>
        <dbReference type="ChEBI" id="CHEBI:74506"/>
        <dbReference type="ChEBI" id="CHEBI:82748"/>
        <dbReference type="EC" id="2.1.1.199"/>
    </reaction>
</comment>